<dbReference type="Proteomes" id="UP000015241">
    <property type="component" value="Unassembled WGS sequence"/>
</dbReference>
<sequence length="558" mass="64710">MTQKKVKRAKSPQDASNLSASATTSTRTRKKGARSGRLKDMLIMPLDVLHEIFMCFLPQDLLSLSRTSKAFHEILLRKSSGCYWKEALGRIEGPPPCPKELIEPAWVALLYSRSTCTECGNTSKLTEAVWPFLMRLCGSCRPGIVIEQTPVYSILMKYDLPNDIITEIKGYNRKLGGPFWLRSEVDEVLDGWRRLKRSASDIPGWEAFVKERSERVKALQAFQHSCLEWAKVEDAREQRIRDERYKFIASKLEDIGWGAELKFLEWDLRLKRHKLVEVAKPLTDRKWRKVYKGLMKFMESIREERLAHDTCMRISHRWRTLSDVGPILVKEYLDNHPEMQHYGLNTADLVQTPEFREIMYAPEDAVVNEDIFMALRPKMDAIVEEWVSQKREQLREMVLSKTKLPDDVDPLALATTIFTCKKCFQRCLFFLDVLKHPCQRPMVSVYSPEQVINAGRGIPNRRYVGKANPLTFSLCEYEYSEPACRVVRLCGQDPQRTTVNEMDALDVRLVQADSIMTWRRAIIEQTRLNYDISSWRMADEEEVGRAKQAETKTLQPFA</sequence>
<organism evidence="3 4">
    <name type="scientific">Fomitopsis schrenkii</name>
    <name type="common">Brown rot fungus</name>
    <dbReference type="NCBI Taxonomy" id="2126942"/>
    <lineage>
        <taxon>Eukaryota</taxon>
        <taxon>Fungi</taxon>
        <taxon>Dikarya</taxon>
        <taxon>Basidiomycota</taxon>
        <taxon>Agaricomycotina</taxon>
        <taxon>Agaricomycetes</taxon>
        <taxon>Polyporales</taxon>
        <taxon>Fomitopsis</taxon>
    </lineage>
</organism>
<evidence type="ECO:0000313" key="3">
    <source>
        <dbReference type="EMBL" id="EPT01404.1"/>
    </source>
</evidence>
<dbReference type="PROSITE" id="PS50181">
    <property type="entry name" value="FBOX"/>
    <property type="match status" value="1"/>
</dbReference>
<proteinExistence type="predicted"/>
<accession>S8EDV5</accession>
<dbReference type="EMBL" id="KE504142">
    <property type="protein sequence ID" value="EPT01404.1"/>
    <property type="molecule type" value="Genomic_DNA"/>
</dbReference>
<dbReference type="InterPro" id="IPR001810">
    <property type="entry name" value="F-box_dom"/>
</dbReference>
<dbReference type="InParanoid" id="S8EDV5"/>
<dbReference type="HOGENOM" id="CLU_010790_2_3_1"/>
<keyword evidence="4" id="KW-1185">Reference proteome</keyword>
<evidence type="ECO:0000313" key="4">
    <source>
        <dbReference type="Proteomes" id="UP000015241"/>
    </source>
</evidence>
<dbReference type="SUPFAM" id="SSF81383">
    <property type="entry name" value="F-box domain"/>
    <property type="match status" value="1"/>
</dbReference>
<protein>
    <recommendedName>
        <fullName evidence="2">F-box domain-containing protein</fullName>
    </recommendedName>
</protein>
<feature type="compositionally biased region" description="Basic residues" evidence="1">
    <location>
        <begin position="1"/>
        <end position="10"/>
    </location>
</feature>
<evidence type="ECO:0000256" key="1">
    <source>
        <dbReference type="SAM" id="MobiDB-lite"/>
    </source>
</evidence>
<dbReference type="AlphaFoldDB" id="S8EDV5"/>
<dbReference type="OrthoDB" id="2801908at2759"/>
<dbReference type="InterPro" id="IPR036047">
    <property type="entry name" value="F-box-like_dom_sf"/>
</dbReference>
<feature type="domain" description="F-box" evidence="2">
    <location>
        <begin position="38"/>
        <end position="87"/>
    </location>
</feature>
<dbReference type="CDD" id="cd09917">
    <property type="entry name" value="F-box_SF"/>
    <property type="match status" value="1"/>
</dbReference>
<feature type="region of interest" description="Disordered" evidence="1">
    <location>
        <begin position="1"/>
        <end position="34"/>
    </location>
</feature>
<dbReference type="SMART" id="SM00256">
    <property type="entry name" value="FBOX"/>
    <property type="match status" value="1"/>
</dbReference>
<dbReference type="Pfam" id="PF00646">
    <property type="entry name" value="F-box"/>
    <property type="match status" value="1"/>
</dbReference>
<reference evidence="3 4" key="1">
    <citation type="journal article" date="2012" name="Science">
        <title>The Paleozoic origin of enzymatic lignin decomposition reconstructed from 31 fungal genomes.</title>
        <authorList>
            <person name="Floudas D."/>
            <person name="Binder M."/>
            <person name="Riley R."/>
            <person name="Barry K."/>
            <person name="Blanchette R.A."/>
            <person name="Henrissat B."/>
            <person name="Martinez A.T."/>
            <person name="Otillar R."/>
            <person name="Spatafora J.W."/>
            <person name="Yadav J.S."/>
            <person name="Aerts A."/>
            <person name="Benoit I."/>
            <person name="Boyd A."/>
            <person name="Carlson A."/>
            <person name="Copeland A."/>
            <person name="Coutinho P.M."/>
            <person name="de Vries R.P."/>
            <person name="Ferreira P."/>
            <person name="Findley K."/>
            <person name="Foster B."/>
            <person name="Gaskell J."/>
            <person name="Glotzer D."/>
            <person name="Gorecki P."/>
            <person name="Heitman J."/>
            <person name="Hesse C."/>
            <person name="Hori C."/>
            <person name="Igarashi K."/>
            <person name="Jurgens J.A."/>
            <person name="Kallen N."/>
            <person name="Kersten P."/>
            <person name="Kohler A."/>
            <person name="Kuees U."/>
            <person name="Kumar T.K.A."/>
            <person name="Kuo A."/>
            <person name="LaButti K."/>
            <person name="Larrondo L.F."/>
            <person name="Lindquist E."/>
            <person name="Ling A."/>
            <person name="Lombard V."/>
            <person name="Lucas S."/>
            <person name="Lundell T."/>
            <person name="Martin R."/>
            <person name="McLaughlin D.J."/>
            <person name="Morgenstern I."/>
            <person name="Morin E."/>
            <person name="Murat C."/>
            <person name="Nagy L.G."/>
            <person name="Nolan M."/>
            <person name="Ohm R.A."/>
            <person name="Patyshakuliyeva A."/>
            <person name="Rokas A."/>
            <person name="Ruiz-Duenas F.J."/>
            <person name="Sabat G."/>
            <person name="Salamov A."/>
            <person name="Samejima M."/>
            <person name="Schmutz J."/>
            <person name="Slot J.C."/>
            <person name="St John F."/>
            <person name="Stenlid J."/>
            <person name="Sun H."/>
            <person name="Sun S."/>
            <person name="Syed K."/>
            <person name="Tsang A."/>
            <person name="Wiebenga A."/>
            <person name="Young D."/>
            <person name="Pisabarro A."/>
            <person name="Eastwood D.C."/>
            <person name="Martin F."/>
            <person name="Cullen D."/>
            <person name="Grigoriev I.V."/>
            <person name="Hibbett D.S."/>
        </authorList>
    </citation>
    <scope>NUCLEOTIDE SEQUENCE</scope>
    <source>
        <strain evidence="4">FP-58527</strain>
    </source>
</reference>
<name>S8EDV5_FOMSC</name>
<evidence type="ECO:0000259" key="2">
    <source>
        <dbReference type="PROSITE" id="PS50181"/>
    </source>
</evidence>
<gene>
    <name evidence="3" type="ORF">FOMPIDRAFT_83398</name>
</gene>